<name>A0A0J8CVB8_BETVV</name>
<dbReference type="EMBL" id="KQ090058">
    <property type="protein sequence ID" value="KMT15918.1"/>
    <property type="molecule type" value="Genomic_DNA"/>
</dbReference>
<protein>
    <submittedName>
        <fullName evidence="1">Uncharacterized protein</fullName>
    </submittedName>
</protein>
<proteinExistence type="predicted"/>
<reference evidence="1 2" key="1">
    <citation type="journal article" date="2014" name="Nature">
        <title>The genome of the recently domesticated crop plant sugar beet (Beta vulgaris).</title>
        <authorList>
            <person name="Dohm J.C."/>
            <person name="Minoche A.E."/>
            <person name="Holtgrawe D."/>
            <person name="Capella-Gutierrez S."/>
            <person name="Zakrzewski F."/>
            <person name="Tafer H."/>
            <person name="Rupp O."/>
            <person name="Sorensen T.R."/>
            <person name="Stracke R."/>
            <person name="Reinhardt R."/>
            <person name="Goesmann A."/>
            <person name="Kraft T."/>
            <person name="Schulz B."/>
            <person name="Stadler P.F."/>
            <person name="Schmidt T."/>
            <person name="Gabaldon T."/>
            <person name="Lehrach H."/>
            <person name="Weisshaar B."/>
            <person name="Himmelbauer H."/>
        </authorList>
    </citation>
    <scope>NUCLEOTIDE SEQUENCE [LARGE SCALE GENOMIC DNA]</scope>
    <source>
        <tissue evidence="1">Taproot</tissue>
    </source>
</reference>
<sequence length="85" mass="10045">MPIISDKNRTTLLEDPLPALESAKKNCRYQRIEVRKRTLDVNTQKQDRLNQPVKRWGTKRKIIRLQPANFMSICHVRHQGKQVPI</sequence>
<gene>
    <name evidence="1" type="ORF">BVRB_3g056040</name>
</gene>
<dbReference type="Proteomes" id="UP000035740">
    <property type="component" value="Chromosome 3"/>
</dbReference>
<keyword evidence="2" id="KW-1185">Reference proteome</keyword>
<dbReference type="AlphaFoldDB" id="A0A0J8CVB8"/>
<organism evidence="1 2">
    <name type="scientific">Beta vulgaris subsp. vulgaris</name>
    <name type="common">Beet</name>
    <dbReference type="NCBI Taxonomy" id="3555"/>
    <lineage>
        <taxon>Eukaryota</taxon>
        <taxon>Viridiplantae</taxon>
        <taxon>Streptophyta</taxon>
        <taxon>Embryophyta</taxon>
        <taxon>Tracheophyta</taxon>
        <taxon>Spermatophyta</taxon>
        <taxon>Magnoliopsida</taxon>
        <taxon>eudicotyledons</taxon>
        <taxon>Gunneridae</taxon>
        <taxon>Pentapetalae</taxon>
        <taxon>Caryophyllales</taxon>
        <taxon>Chenopodiaceae</taxon>
        <taxon>Betoideae</taxon>
        <taxon>Beta</taxon>
    </lineage>
</organism>
<evidence type="ECO:0000313" key="2">
    <source>
        <dbReference type="Proteomes" id="UP000035740"/>
    </source>
</evidence>
<evidence type="ECO:0000313" key="1">
    <source>
        <dbReference type="EMBL" id="KMT15918.1"/>
    </source>
</evidence>
<dbReference type="Gramene" id="KMT15918">
    <property type="protein sequence ID" value="KMT15918"/>
    <property type="gene ID" value="BVRB_3g056040"/>
</dbReference>
<accession>A0A0J8CVB8</accession>